<dbReference type="SUPFAM" id="SSF51569">
    <property type="entry name" value="Aldolase"/>
    <property type="match status" value="1"/>
</dbReference>
<evidence type="ECO:0000256" key="4">
    <source>
        <dbReference type="ARBA" id="ARBA00023152"/>
    </source>
</evidence>
<dbReference type="Proteomes" id="UP000003303">
    <property type="component" value="Unassembled WGS sequence"/>
</dbReference>
<accession>C2MEH7</accession>
<dbReference type="HAMAP" id="MF_00729">
    <property type="entry name" value="FBP_aldolase_1"/>
    <property type="match status" value="1"/>
</dbReference>
<keyword evidence="5 7" id="KW-0456">Lyase</keyword>
<keyword evidence="6 7" id="KW-0704">Schiff base</keyword>
<feature type="active site" description="Proton acceptor" evidence="7">
    <location>
        <position position="176"/>
    </location>
</feature>
<evidence type="ECO:0000313" key="9">
    <source>
        <dbReference type="Proteomes" id="UP000003303"/>
    </source>
</evidence>
<comment type="caution">
    <text evidence="8">The sequence shown here is derived from an EMBL/GenBank/DDBJ whole genome shotgun (WGS) entry which is preliminary data.</text>
</comment>
<evidence type="ECO:0000256" key="6">
    <source>
        <dbReference type="ARBA" id="ARBA00023270"/>
    </source>
</evidence>
<dbReference type="AlphaFoldDB" id="C2MEH7"/>
<name>C2MEH7_9PORP</name>
<dbReference type="NCBIfam" id="NF003784">
    <property type="entry name" value="PRK05377.1"/>
    <property type="match status" value="1"/>
</dbReference>
<proteinExistence type="inferred from homology"/>
<keyword evidence="9" id="KW-1185">Reference proteome</keyword>
<feature type="active site" description="Schiff-base intermediate with dihydroxyacetone-P" evidence="7">
    <location>
        <position position="211"/>
    </location>
</feature>
<dbReference type="PANTHER" id="PTHR11627">
    <property type="entry name" value="FRUCTOSE-BISPHOSPHATE ALDOLASE"/>
    <property type="match status" value="1"/>
</dbReference>
<comment type="catalytic activity">
    <reaction evidence="1 7">
        <text>beta-D-fructose 1,6-bisphosphate = D-glyceraldehyde 3-phosphate + dihydroxyacetone phosphate</text>
        <dbReference type="Rhea" id="RHEA:14729"/>
        <dbReference type="ChEBI" id="CHEBI:32966"/>
        <dbReference type="ChEBI" id="CHEBI:57642"/>
        <dbReference type="ChEBI" id="CHEBI:59776"/>
        <dbReference type="EC" id="4.1.2.13"/>
    </reaction>
</comment>
<evidence type="ECO:0000313" key="8">
    <source>
        <dbReference type="EMBL" id="EEK15882.1"/>
    </source>
</evidence>
<dbReference type="InterPro" id="IPR023014">
    <property type="entry name" value="FBA_I_Gram+-type"/>
</dbReference>
<comment type="similarity">
    <text evidence="3 7">Belongs to the class I fructose-bisphosphate aldolase family.</text>
</comment>
<dbReference type="EC" id="4.1.2.13" evidence="7"/>
<dbReference type="RefSeq" id="WP_007366252.1">
    <property type="nucleotide sequence ID" value="NZ_ACLR01000242.1"/>
</dbReference>
<keyword evidence="4 7" id="KW-0324">Glycolysis</keyword>
<reference evidence="8 9" key="1">
    <citation type="submission" date="2009-04" db="EMBL/GenBank/DDBJ databases">
        <authorList>
            <person name="Sebastian Y."/>
            <person name="Madupu R."/>
            <person name="Durkin A.S."/>
            <person name="Torralba M."/>
            <person name="Methe B."/>
            <person name="Sutton G.G."/>
            <person name="Strausberg R.L."/>
            <person name="Nelson K.E."/>
        </authorList>
    </citation>
    <scope>NUCLEOTIDE SEQUENCE [LARGE SCALE GENOMIC DNA]</scope>
    <source>
        <strain evidence="8 9">60-3</strain>
    </source>
</reference>
<sequence length="293" mass="32935">MNQKQLEQMKSGRGFIGALDQSGGSTPKALKAYGITEDAWKNEDEMFDLIHQMRTRMIKSPAFATGKLVGVILFERTMRGQIDGMNTADYLWEKLSIVPFLKVDKGLQELQDGVQLMKPFPGLDDLLKDATKYHIFGTKMRSVIKEANEKGIKAIVDQQFEWGKQILAHDLVPILEPEVDIHCPDKAKAEEILKRELLAHLDKLDRPVMLKITLPTEDNLYKEVIEHPNMLRVVALSGGYSREHANELLARNKGVIASFSRALAEGLTAQQSDEEFNATIAKSVDDVYQASIK</sequence>
<dbReference type="EMBL" id="ACLR01000242">
    <property type="protein sequence ID" value="EEK15882.1"/>
    <property type="molecule type" value="Genomic_DNA"/>
</dbReference>
<organism evidence="8 9">
    <name type="scientific">Porphyromonas uenonis 60-3</name>
    <dbReference type="NCBI Taxonomy" id="596327"/>
    <lineage>
        <taxon>Bacteria</taxon>
        <taxon>Pseudomonadati</taxon>
        <taxon>Bacteroidota</taxon>
        <taxon>Bacteroidia</taxon>
        <taxon>Bacteroidales</taxon>
        <taxon>Porphyromonadaceae</taxon>
        <taxon>Porphyromonas</taxon>
    </lineage>
</organism>
<dbReference type="GO" id="GO:0006096">
    <property type="term" value="P:glycolytic process"/>
    <property type="evidence" value="ECO:0007669"/>
    <property type="project" value="UniProtKB-UniRule"/>
</dbReference>
<protein>
    <recommendedName>
        <fullName evidence="7">Fructose-bisphosphate aldolase class 1</fullName>
        <ecNumber evidence="7">4.1.2.13</ecNumber>
    </recommendedName>
    <alternativeName>
        <fullName evidence="7">Fructose-bisphosphate aldolase class I</fullName>
        <shortName evidence="7">FBP aldolase</shortName>
    </alternativeName>
</protein>
<dbReference type="InterPro" id="IPR013785">
    <property type="entry name" value="Aldolase_TIM"/>
</dbReference>
<evidence type="ECO:0000256" key="3">
    <source>
        <dbReference type="ARBA" id="ARBA00010387"/>
    </source>
</evidence>
<evidence type="ECO:0000256" key="2">
    <source>
        <dbReference type="ARBA" id="ARBA00004714"/>
    </source>
</evidence>
<gene>
    <name evidence="7" type="primary">fda</name>
    <name evidence="8" type="ORF">PORUE0001_0802</name>
</gene>
<dbReference type="UniPathway" id="UPA00109">
    <property type="reaction ID" value="UER00183"/>
</dbReference>
<dbReference type="Gene3D" id="3.20.20.70">
    <property type="entry name" value="Aldolase class I"/>
    <property type="match status" value="1"/>
</dbReference>
<dbReference type="eggNOG" id="COG3588">
    <property type="taxonomic scope" value="Bacteria"/>
</dbReference>
<evidence type="ECO:0000256" key="1">
    <source>
        <dbReference type="ARBA" id="ARBA00000441"/>
    </source>
</evidence>
<dbReference type="GO" id="GO:0004332">
    <property type="term" value="F:fructose-bisphosphate aldolase activity"/>
    <property type="evidence" value="ECO:0007669"/>
    <property type="project" value="UniProtKB-UniRule"/>
</dbReference>
<evidence type="ECO:0000256" key="7">
    <source>
        <dbReference type="HAMAP-Rule" id="MF_00729"/>
    </source>
</evidence>
<evidence type="ECO:0000256" key="5">
    <source>
        <dbReference type="ARBA" id="ARBA00023239"/>
    </source>
</evidence>
<comment type="pathway">
    <text evidence="2 7">Carbohydrate degradation; glycolysis; D-glyceraldehyde 3-phosphate and glycerone phosphate from D-glucose: step 4/4.</text>
</comment>
<dbReference type="OrthoDB" id="9813469at2"/>
<dbReference type="STRING" id="596327.PORUE0001_0802"/>
<dbReference type="InterPro" id="IPR000741">
    <property type="entry name" value="FBA_I"/>
</dbReference>
<dbReference type="Pfam" id="PF00274">
    <property type="entry name" value="Glycolytic"/>
    <property type="match status" value="1"/>
</dbReference>
<dbReference type="CDD" id="cd00949">
    <property type="entry name" value="FBP_aldolase_I_bact"/>
    <property type="match status" value="1"/>
</dbReference>